<name>A0A1J1IRV2_9DIPT</name>
<accession>A0A1J1IRV2</accession>
<evidence type="ECO:0000313" key="1">
    <source>
        <dbReference type="EMBL" id="CRL02284.1"/>
    </source>
</evidence>
<dbReference type="AlphaFoldDB" id="A0A1J1IRV2"/>
<dbReference type="EMBL" id="CVRI01000057">
    <property type="protein sequence ID" value="CRL02284.1"/>
    <property type="molecule type" value="Genomic_DNA"/>
</dbReference>
<reference evidence="1 2" key="1">
    <citation type="submission" date="2015-04" db="EMBL/GenBank/DDBJ databases">
        <authorList>
            <person name="Syromyatnikov M.Y."/>
            <person name="Popov V.N."/>
        </authorList>
    </citation>
    <scope>NUCLEOTIDE SEQUENCE [LARGE SCALE GENOMIC DNA]</scope>
</reference>
<dbReference type="Proteomes" id="UP000183832">
    <property type="component" value="Unassembled WGS sequence"/>
</dbReference>
<sequence>MNKSRPLVNLNEKFTKASPTRPTLEGSIWRIELKIMTFQTKNFFPVSSSTKRILSALKTKLTI</sequence>
<protein>
    <submittedName>
        <fullName evidence="1">CLUMA_CG015565, isoform A</fullName>
    </submittedName>
</protein>
<keyword evidence="2" id="KW-1185">Reference proteome</keyword>
<proteinExistence type="predicted"/>
<gene>
    <name evidence="1" type="ORF">CLUMA_CG015565</name>
</gene>
<organism evidence="1 2">
    <name type="scientific">Clunio marinus</name>
    <dbReference type="NCBI Taxonomy" id="568069"/>
    <lineage>
        <taxon>Eukaryota</taxon>
        <taxon>Metazoa</taxon>
        <taxon>Ecdysozoa</taxon>
        <taxon>Arthropoda</taxon>
        <taxon>Hexapoda</taxon>
        <taxon>Insecta</taxon>
        <taxon>Pterygota</taxon>
        <taxon>Neoptera</taxon>
        <taxon>Endopterygota</taxon>
        <taxon>Diptera</taxon>
        <taxon>Nematocera</taxon>
        <taxon>Chironomoidea</taxon>
        <taxon>Chironomidae</taxon>
        <taxon>Clunio</taxon>
    </lineage>
</organism>
<evidence type="ECO:0000313" key="2">
    <source>
        <dbReference type="Proteomes" id="UP000183832"/>
    </source>
</evidence>